<accession>A0A162NBY8</accession>
<protein>
    <submittedName>
        <fullName evidence="1">Uncharacterized protein</fullName>
    </submittedName>
</protein>
<evidence type="ECO:0000313" key="1">
    <source>
        <dbReference type="EMBL" id="KZD39857.1"/>
    </source>
</evidence>
<gene>
    <name evidence="1" type="ORF">B4082_0949</name>
</gene>
<reference evidence="1 2" key="1">
    <citation type="submission" date="2015-09" db="EMBL/GenBank/DDBJ databases">
        <title>Bacillus cereus food isolates.</title>
        <authorList>
            <person name="Boekhorst J."/>
        </authorList>
    </citation>
    <scope>NUCLEOTIDE SEQUENCE [LARGE SCALE GENOMIC DNA]</scope>
    <source>
        <strain evidence="1 2">B4082</strain>
    </source>
</reference>
<dbReference type="PATRIC" id="fig|1396.539.peg.5539"/>
<sequence length="40" mass="4792">MISYFSVIIFGYMKKGFLLLKNRTLPLIIFRIKEREIVIS</sequence>
<dbReference type="EMBL" id="LJKA01000012">
    <property type="protein sequence ID" value="KZD39857.1"/>
    <property type="molecule type" value="Genomic_DNA"/>
</dbReference>
<comment type="caution">
    <text evidence="1">The sequence shown here is derived from an EMBL/GenBank/DDBJ whole genome shotgun (WGS) entry which is preliminary data.</text>
</comment>
<organism evidence="1 2">
    <name type="scientific">Bacillus cereus</name>
    <dbReference type="NCBI Taxonomy" id="1396"/>
    <lineage>
        <taxon>Bacteria</taxon>
        <taxon>Bacillati</taxon>
        <taxon>Bacillota</taxon>
        <taxon>Bacilli</taxon>
        <taxon>Bacillales</taxon>
        <taxon>Bacillaceae</taxon>
        <taxon>Bacillus</taxon>
        <taxon>Bacillus cereus group</taxon>
    </lineage>
</organism>
<name>A0A162NBY8_BACCE</name>
<proteinExistence type="predicted"/>
<dbReference type="Proteomes" id="UP000076501">
    <property type="component" value="Unassembled WGS sequence"/>
</dbReference>
<evidence type="ECO:0000313" key="2">
    <source>
        <dbReference type="Proteomes" id="UP000076501"/>
    </source>
</evidence>
<dbReference type="AlphaFoldDB" id="A0A162NBY8"/>